<dbReference type="AlphaFoldDB" id="A0A175WE35"/>
<proteinExistence type="predicted"/>
<reference evidence="3 4" key="1">
    <citation type="journal article" date="2016" name="Genome Announc.">
        <title>Genome Sequence of Madurella mycetomatis mm55, Isolated from a Human Mycetoma Case in Sudan.</title>
        <authorList>
            <person name="Smit S."/>
            <person name="Derks M.F."/>
            <person name="Bervoets S."/>
            <person name="Fahal A."/>
            <person name="van Leeuwen W."/>
            <person name="van Belkum A."/>
            <person name="van de Sande W.W."/>
        </authorList>
    </citation>
    <scope>NUCLEOTIDE SEQUENCE [LARGE SCALE GENOMIC DNA]</scope>
    <source>
        <strain evidence="4">mm55</strain>
    </source>
</reference>
<protein>
    <submittedName>
        <fullName evidence="3">Uncharacterized protein</fullName>
    </submittedName>
</protein>
<dbReference type="EMBL" id="LCTW02000027">
    <property type="protein sequence ID" value="KXX81782.1"/>
    <property type="molecule type" value="Genomic_DNA"/>
</dbReference>
<accession>A0A175WE35</accession>
<organism evidence="3 4">
    <name type="scientific">Madurella mycetomatis</name>
    <dbReference type="NCBI Taxonomy" id="100816"/>
    <lineage>
        <taxon>Eukaryota</taxon>
        <taxon>Fungi</taxon>
        <taxon>Dikarya</taxon>
        <taxon>Ascomycota</taxon>
        <taxon>Pezizomycotina</taxon>
        <taxon>Sordariomycetes</taxon>
        <taxon>Sordariomycetidae</taxon>
        <taxon>Sordariales</taxon>
        <taxon>Sordariales incertae sedis</taxon>
        <taxon>Madurella</taxon>
    </lineage>
</organism>
<dbReference type="Proteomes" id="UP000078237">
    <property type="component" value="Unassembled WGS sequence"/>
</dbReference>
<evidence type="ECO:0000256" key="1">
    <source>
        <dbReference type="SAM" id="Phobius"/>
    </source>
</evidence>
<dbReference type="VEuPathDB" id="FungiDB:MMYC01_202995"/>
<keyword evidence="4" id="KW-1185">Reference proteome</keyword>
<feature type="signal peptide" evidence="2">
    <location>
        <begin position="1"/>
        <end position="21"/>
    </location>
</feature>
<evidence type="ECO:0000313" key="3">
    <source>
        <dbReference type="EMBL" id="KXX81782.1"/>
    </source>
</evidence>
<dbReference type="OrthoDB" id="5104027at2759"/>
<gene>
    <name evidence="3" type="ORF">MMYC01_202995</name>
</gene>
<feature type="chain" id="PRO_5008043944" evidence="2">
    <location>
        <begin position="22"/>
        <end position="205"/>
    </location>
</feature>
<sequence>MKVGGPLATLVLSAAAGLCSAAGFTNSFGAITSGSGIQLTWDDVAAEHFPLCITAQLIERSGEDGYGANAYRVNITTTASGTSYLWTSVPYPLRWIPSGLYQLELRPSSSTGEDTPLLAKSPFFSISESGTVGDSSGEDPPQPTLVGYGSEVASGVSKPLAIGLGVAIGIPSIVGLAVVSWCFRKRQRRAAMEKRKLKRSEFIID</sequence>
<comment type="caution">
    <text evidence="3">The sequence shown here is derived from an EMBL/GenBank/DDBJ whole genome shotgun (WGS) entry which is preliminary data.</text>
</comment>
<feature type="transmembrane region" description="Helical" evidence="1">
    <location>
        <begin position="160"/>
        <end position="183"/>
    </location>
</feature>
<evidence type="ECO:0000256" key="2">
    <source>
        <dbReference type="SAM" id="SignalP"/>
    </source>
</evidence>
<keyword evidence="1" id="KW-0472">Membrane</keyword>
<name>A0A175WE35_9PEZI</name>
<keyword evidence="1" id="KW-0812">Transmembrane</keyword>
<evidence type="ECO:0000313" key="4">
    <source>
        <dbReference type="Proteomes" id="UP000078237"/>
    </source>
</evidence>
<keyword evidence="1" id="KW-1133">Transmembrane helix</keyword>
<keyword evidence="2" id="KW-0732">Signal</keyword>